<name>A0A0B7GV20_TREPH</name>
<dbReference type="EMBL" id="CP042817">
    <property type="protein sequence ID" value="QEJ98295.1"/>
    <property type="molecule type" value="Genomic_DNA"/>
</dbReference>
<dbReference type="Gene3D" id="3.40.50.150">
    <property type="entry name" value="Vaccinia Virus protein VP39"/>
    <property type="match status" value="1"/>
</dbReference>
<feature type="domain" description="Methyltransferase" evidence="2">
    <location>
        <begin position="49"/>
        <end position="154"/>
    </location>
</feature>
<dbReference type="PANTHER" id="PTHR43861:SF3">
    <property type="entry name" value="PUTATIVE (AFU_ORTHOLOGUE AFUA_2G14390)-RELATED"/>
    <property type="match status" value="1"/>
</dbReference>
<dbReference type="PANTHER" id="PTHR43861">
    <property type="entry name" value="TRANS-ACONITATE 2-METHYLTRANSFERASE-RELATED"/>
    <property type="match status" value="1"/>
</dbReference>
<dbReference type="GO" id="GO:0008168">
    <property type="term" value="F:methyltransferase activity"/>
    <property type="evidence" value="ECO:0007669"/>
    <property type="project" value="UniProtKB-KW"/>
</dbReference>
<protein>
    <submittedName>
        <fullName evidence="4">Class I SAM-dependent methyltransferase</fullName>
    </submittedName>
    <submittedName>
        <fullName evidence="3">Putative Methyltransferase domain</fullName>
    </submittedName>
</protein>
<keyword evidence="1 3" id="KW-0808">Transferase</keyword>
<dbReference type="Proteomes" id="UP000323594">
    <property type="component" value="Chromosome"/>
</dbReference>
<dbReference type="GeneID" id="57753085"/>
<keyword evidence="5" id="KW-1185">Reference proteome</keyword>
<proteinExistence type="predicted"/>
<dbReference type="EMBL" id="CDNC01000033">
    <property type="protein sequence ID" value="CEM62489.1"/>
    <property type="molecule type" value="Genomic_DNA"/>
</dbReference>
<accession>A0A0B7GV20</accession>
<dbReference type="InterPro" id="IPR025714">
    <property type="entry name" value="Methyltranfer_dom"/>
</dbReference>
<evidence type="ECO:0000313" key="4">
    <source>
        <dbReference type="EMBL" id="QEJ98295.1"/>
    </source>
</evidence>
<dbReference type="Pfam" id="PF13847">
    <property type="entry name" value="Methyltransf_31"/>
    <property type="match status" value="1"/>
</dbReference>
<evidence type="ECO:0000256" key="1">
    <source>
        <dbReference type="ARBA" id="ARBA00022679"/>
    </source>
</evidence>
<dbReference type="GO" id="GO:0032259">
    <property type="term" value="P:methylation"/>
    <property type="evidence" value="ECO:0007669"/>
    <property type="project" value="UniProtKB-KW"/>
</dbReference>
<keyword evidence="3" id="KW-0489">Methyltransferase</keyword>
<evidence type="ECO:0000259" key="2">
    <source>
        <dbReference type="Pfam" id="PF13847"/>
    </source>
</evidence>
<gene>
    <name evidence="4" type="ORF">FUT82_09985</name>
    <name evidence="3" type="ORF">TPHV1_390004</name>
</gene>
<dbReference type="CDD" id="cd02440">
    <property type="entry name" value="AdoMet_MTases"/>
    <property type="match status" value="1"/>
</dbReference>
<dbReference type="SUPFAM" id="SSF53335">
    <property type="entry name" value="S-adenosyl-L-methionine-dependent methyltransferases"/>
    <property type="match status" value="1"/>
</dbReference>
<dbReference type="AlphaFoldDB" id="A0A0B7GV20"/>
<sequence length="264" mass="30935">MDYVDRVKDTFSGVVAEGWETKSNYILDIKGSDNLMMELISNEIDSQLSDDIELLEIGCGTAKLIKKLYEHYKTDINITGIEMSKDMISKAYNLLEYPNIEILEKNFEEYFCDKKFDVIILKQVFHHMRDKRNNLKHMKELLKSDGKIIMMFPNEKYQSTILPFKEENDLLGRINRVSMEKCVSNLDMEILDIIDTHCVVKYKNLKDYFSFLYSIGSIQKIFAYESEKYSVIGDFIELFGMTLSQTNEIQVDFDYSYYILGKKG</sequence>
<dbReference type="RefSeq" id="WP_024753566.1">
    <property type="nucleotide sequence ID" value="NZ_CDNC01000033.1"/>
</dbReference>
<reference evidence="3" key="1">
    <citation type="submission" date="2015-01" db="EMBL/GenBank/DDBJ databases">
        <authorList>
            <person name="Xiang T."/>
            <person name="Song Y."/>
            <person name="Huang L."/>
            <person name="Wang B."/>
            <person name="Wu P."/>
        </authorList>
    </citation>
    <scope>NUCLEOTIDE SEQUENCE [LARGE SCALE GENOMIC DNA]</scope>
    <source>
        <strain evidence="3">V1</strain>
    </source>
</reference>
<reference evidence="4 6" key="3">
    <citation type="submission" date="2019-08" db="EMBL/GenBank/DDBJ databases">
        <authorList>
            <person name="Kuhnert P."/>
        </authorList>
    </citation>
    <scope>NUCLEOTIDE SEQUENCE [LARGE SCALE GENOMIC DNA]</scope>
    <source>
        <strain evidence="4 6">B36.5</strain>
    </source>
</reference>
<evidence type="ECO:0000313" key="3">
    <source>
        <dbReference type="EMBL" id="CEM62489.1"/>
    </source>
</evidence>
<dbReference type="InterPro" id="IPR029063">
    <property type="entry name" value="SAM-dependent_MTases_sf"/>
</dbReference>
<dbReference type="OrthoDB" id="213472at2"/>
<evidence type="ECO:0000313" key="6">
    <source>
        <dbReference type="Proteomes" id="UP000323594"/>
    </source>
</evidence>
<evidence type="ECO:0000313" key="5">
    <source>
        <dbReference type="Proteomes" id="UP000042527"/>
    </source>
</evidence>
<organism evidence="3 5">
    <name type="scientific">Treponema phagedenis</name>
    <dbReference type="NCBI Taxonomy" id="162"/>
    <lineage>
        <taxon>Bacteria</taxon>
        <taxon>Pseudomonadati</taxon>
        <taxon>Spirochaetota</taxon>
        <taxon>Spirochaetia</taxon>
        <taxon>Spirochaetales</taxon>
        <taxon>Treponemataceae</taxon>
        <taxon>Treponema</taxon>
    </lineage>
</organism>
<reference evidence="5" key="2">
    <citation type="submission" date="2015-01" db="EMBL/GenBank/DDBJ databases">
        <authorList>
            <person name="Manzoor Shahid"/>
            <person name="Zubair Saima"/>
        </authorList>
    </citation>
    <scope>NUCLEOTIDE SEQUENCE [LARGE SCALE GENOMIC DNA]</scope>
    <source>
        <strain evidence="5">V1</strain>
    </source>
</reference>
<dbReference type="Proteomes" id="UP000042527">
    <property type="component" value="Unassembled WGS sequence"/>
</dbReference>